<keyword evidence="2" id="KW-0614">Plasmid</keyword>
<reference evidence="2" key="1">
    <citation type="submission" date="2019-12" db="EMBL/GenBank/DDBJ databases">
        <authorList>
            <person name="Cremers G."/>
        </authorList>
    </citation>
    <scope>NUCLEOTIDE SEQUENCE</scope>
    <source>
        <strain evidence="2">Mbul2</strain>
        <plasmid evidence="2">4</plasmid>
    </source>
</reference>
<accession>A0A679K343</accession>
<dbReference type="EMBL" id="LR743513">
    <property type="protein sequence ID" value="CAA2145588.1"/>
    <property type="molecule type" value="Genomic_DNA"/>
</dbReference>
<dbReference type="AlphaFoldDB" id="A0A679K343"/>
<organism evidence="2">
    <name type="scientific">Methylobacterium bullatum</name>
    <dbReference type="NCBI Taxonomy" id="570505"/>
    <lineage>
        <taxon>Bacteria</taxon>
        <taxon>Pseudomonadati</taxon>
        <taxon>Pseudomonadota</taxon>
        <taxon>Alphaproteobacteria</taxon>
        <taxon>Hyphomicrobiales</taxon>
        <taxon>Methylobacteriaceae</taxon>
        <taxon>Methylobacterium</taxon>
    </lineage>
</organism>
<evidence type="ECO:0000256" key="1">
    <source>
        <dbReference type="SAM" id="MobiDB-lite"/>
    </source>
</evidence>
<name>A0A679K343_9HYPH</name>
<evidence type="ECO:0000313" key="2">
    <source>
        <dbReference type="EMBL" id="CAA2145588.1"/>
    </source>
</evidence>
<proteinExistence type="predicted"/>
<feature type="region of interest" description="Disordered" evidence="1">
    <location>
        <begin position="1"/>
        <end position="31"/>
    </location>
</feature>
<geneLocation type="plasmid" evidence="2">
    <name>4</name>
</geneLocation>
<protein>
    <submittedName>
        <fullName evidence="2">Uncharacterized protein</fullName>
    </submittedName>
</protein>
<gene>
    <name evidence="2" type="ORF">MBLL_04715</name>
</gene>
<sequence length="31" mass="3179">MRSGNSPSTGGKAFIMARSKPSMKGALPLSL</sequence>